<organism evidence="9">
    <name type="scientific">Caldilineaceae bacterium SB0661_bin_32</name>
    <dbReference type="NCBI Taxonomy" id="2605255"/>
    <lineage>
        <taxon>Bacteria</taxon>
        <taxon>Bacillati</taxon>
        <taxon>Chloroflexota</taxon>
        <taxon>Caldilineae</taxon>
        <taxon>Caldilineales</taxon>
        <taxon>Caldilineaceae</taxon>
    </lineage>
</organism>
<evidence type="ECO:0000256" key="7">
    <source>
        <dbReference type="SAM" id="Phobius"/>
    </source>
</evidence>
<comment type="subcellular location">
    <subcellularLocation>
        <location evidence="1">Cell membrane</location>
        <topology evidence="1">Multi-pass membrane protein</topology>
    </subcellularLocation>
</comment>
<accession>A0A6B1DC27</accession>
<feature type="transmembrane region" description="Helical" evidence="7">
    <location>
        <begin position="362"/>
        <end position="383"/>
    </location>
</feature>
<dbReference type="Pfam" id="PF02687">
    <property type="entry name" value="FtsX"/>
    <property type="match status" value="2"/>
</dbReference>
<feature type="transmembrane region" description="Helical" evidence="7">
    <location>
        <begin position="501"/>
        <end position="520"/>
    </location>
</feature>
<keyword evidence="3" id="KW-1003">Cell membrane</keyword>
<dbReference type="GO" id="GO:0098797">
    <property type="term" value="C:plasma membrane protein complex"/>
    <property type="evidence" value="ECO:0007669"/>
    <property type="project" value="TreeGrafter"/>
</dbReference>
<evidence type="ECO:0000259" key="8">
    <source>
        <dbReference type="Pfam" id="PF02687"/>
    </source>
</evidence>
<evidence type="ECO:0000256" key="6">
    <source>
        <dbReference type="ARBA" id="ARBA00023136"/>
    </source>
</evidence>
<feature type="transmembrane region" description="Helical" evidence="7">
    <location>
        <begin position="319"/>
        <end position="341"/>
    </location>
</feature>
<name>A0A6B1DC27_9CHLR</name>
<sequence length="958" mass="105447">MRSVYSYLGLWRIALRRFSSEPVLTFCLLLGWSVVVALASAPPMYTDAANRSLLEHELQTVPNRSAFSFFYHYVRGSSVEGADWEAYAALDQYMETRYNQDLGLPHRSDMHYVKSDLFQVFPLRDGQYELRDKPLLRGYLGFIDRLEEYVSVAEGEFPAQGNVEGGSDKVVDVLVSEEFAVEAGLQVGEGYTLFDPSARTSTGNNVRLEIPIRISGIWIPRTEGGATWHLPPLSFANVFLIPENTYISEIGARVPHALTDVGWYKVVDGASVRAEDVDRFLGRVNRVDRQIKSRISTTYLELSPVSALRRYRLVASTQAILLLLFSIPILGLVLYFIVLIADSTVKRQQIEISILKSRGATTGQVFSIYLMQGATLGIFALAAGPALGKVVAQFIGGTRYFMTFEAQTPLQIETTTTSMTYTVVAIGGALFATVLPALGAARLAIVEAKQEISRRQRRSFWERSYLDFLLLGVASYGYYMLRTQGRIAFLQADVPADPLDNPLLFLAPALFILAVALVAVRLFPIIALLLSMLWARLGGISMLLAFYNLARTGKVYTSLLLLLILTTSLGTFTASMARTLDANLVARIFYEVGADVTLTEGAALRILPSEDGKPVEEGEEEFVWINLPVDEHRQAPGVRAATRIGDFPVSTRVGGRLVSGRLFGIDRSHFPEVAYFRPDFANDSLGALMNALALEYSGVIVSQSMLDALGLQIGDTIALSGLVPASNATFNFRIVGAMELFPTVYPQDGEFFVANLNYIFSLIGHEVPYRVWLATEEAIDPELLVSSLDEIGYRIISMEDAHSELAEAQARPARVGLFGFLSVGFIAVAMLSMLALVIYSALSFRQRFIQLGILRAMGLSTSQLVFSLGGEQVTVTTVGIAAGSYLGLLSSYIFIPFYQIGYDQDDLIPPFIVQIAWDDVAQLVSAMLIMVLAAAVGTLWLLVRMKTFQAVKMGEVLA</sequence>
<dbReference type="InterPro" id="IPR003838">
    <property type="entry name" value="ABC3_permease_C"/>
</dbReference>
<feature type="transmembrane region" description="Helical" evidence="7">
    <location>
        <begin position="848"/>
        <end position="866"/>
    </location>
</feature>
<evidence type="ECO:0000256" key="1">
    <source>
        <dbReference type="ARBA" id="ARBA00004651"/>
    </source>
</evidence>
<dbReference type="InterPro" id="IPR051447">
    <property type="entry name" value="Lipoprotein-release_system"/>
</dbReference>
<protein>
    <submittedName>
        <fullName evidence="9">ABC transporter permease</fullName>
    </submittedName>
</protein>
<keyword evidence="5 7" id="KW-1133">Transmembrane helix</keyword>
<keyword evidence="4 7" id="KW-0812">Transmembrane</keyword>
<dbReference type="GO" id="GO:0044874">
    <property type="term" value="P:lipoprotein localization to outer membrane"/>
    <property type="evidence" value="ECO:0007669"/>
    <property type="project" value="TreeGrafter"/>
</dbReference>
<comment type="similarity">
    <text evidence="2">Belongs to the ABC-4 integral membrane protein family. LolC/E subfamily.</text>
</comment>
<proteinExistence type="inferred from homology"/>
<evidence type="ECO:0000256" key="5">
    <source>
        <dbReference type="ARBA" id="ARBA00022989"/>
    </source>
</evidence>
<evidence type="ECO:0000313" key="9">
    <source>
        <dbReference type="EMBL" id="MYC97481.1"/>
    </source>
</evidence>
<reference evidence="9" key="1">
    <citation type="submission" date="2019-09" db="EMBL/GenBank/DDBJ databases">
        <title>Characterisation of the sponge microbiome using genome-centric metagenomics.</title>
        <authorList>
            <person name="Engelberts J.P."/>
            <person name="Robbins S.J."/>
            <person name="De Goeij J.M."/>
            <person name="Aranda M."/>
            <person name="Bell S.C."/>
            <person name="Webster N.S."/>
        </authorList>
    </citation>
    <scope>NUCLEOTIDE SEQUENCE</scope>
    <source>
        <strain evidence="9">SB0661_bin_32</strain>
    </source>
</reference>
<feature type="transmembrane region" description="Helical" evidence="7">
    <location>
        <begin position="527"/>
        <end position="549"/>
    </location>
</feature>
<feature type="transmembrane region" description="Helical" evidence="7">
    <location>
        <begin position="555"/>
        <end position="577"/>
    </location>
</feature>
<gene>
    <name evidence="9" type="ORF">F4X14_21210</name>
</gene>
<feature type="domain" description="ABC3 transporter permease C-terminal" evidence="8">
    <location>
        <begin position="825"/>
        <end position="944"/>
    </location>
</feature>
<evidence type="ECO:0000256" key="4">
    <source>
        <dbReference type="ARBA" id="ARBA00022692"/>
    </source>
</evidence>
<dbReference type="PANTHER" id="PTHR30489:SF0">
    <property type="entry name" value="LIPOPROTEIN-RELEASING SYSTEM TRANSMEMBRANE PROTEIN LOLE"/>
    <property type="match status" value="1"/>
</dbReference>
<feature type="transmembrane region" description="Helical" evidence="7">
    <location>
        <begin position="920"/>
        <end position="943"/>
    </location>
</feature>
<feature type="transmembrane region" description="Helical" evidence="7">
    <location>
        <begin position="817"/>
        <end position="842"/>
    </location>
</feature>
<dbReference type="EMBL" id="VXMH01000118">
    <property type="protein sequence ID" value="MYC97481.1"/>
    <property type="molecule type" value="Genomic_DNA"/>
</dbReference>
<comment type="caution">
    <text evidence="9">The sequence shown here is derived from an EMBL/GenBank/DDBJ whole genome shotgun (WGS) entry which is preliminary data.</text>
</comment>
<feature type="transmembrane region" description="Helical" evidence="7">
    <location>
        <begin position="878"/>
        <end position="900"/>
    </location>
</feature>
<feature type="domain" description="ABC3 transporter permease C-terminal" evidence="8">
    <location>
        <begin position="324"/>
        <end position="439"/>
    </location>
</feature>
<keyword evidence="6 7" id="KW-0472">Membrane</keyword>
<dbReference type="AlphaFoldDB" id="A0A6B1DC27"/>
<feature type="transmembrane region" description="Helical" evidence="7">
    <location>
        <begin position="419"/>
        <end position="445"/>
    </location>
</feature>
<evidence type="ECO:0000256" key="2">
    <source>
        <dbReference type="ARBA" id="ARBA00005236"/>
    </source>
</evidence>
<evidence type="ECO:0000256" key="3">
    <source>
        <dbReference type="ARBA" id="ARBA00022475"/>
    </source>
</evidence>
<feature type="transmembrane region" description="Helical" evidence="7">
    <location>
        <begin position="465"/>
        <end position="481"/>
    </location>
</feature>
<dbReference type="PANTHER" id="PTHR30489">
    <property type="entry name" value="LIPOPROTEIN-RELEASING SYSTEM TRANSMEMBRANE PROTEIN LOLE"/>
    <property type="match status" value="1"/>
</dbReference>